<evidence type="ECO:0000313" key="3">
    <source>
        <dbReference type="EMBL" id="MUG48095.1"/>
    </source>
</evidence>
<accession>A0A7X2Z5Y2</accession>
<dbReference type="RefSeq" id="WP_155613446.1">
    <property type="nucleotide sequence ID" value="NZ_WNZW01000020.1"/>
</dbReference>
<proteinExistence type="predicted"/>
<evidence type="ECO:0000313" key="4">
    <source>
        <dbReference type="Proteomes" id="UP000447876"/>
    </source>
</evidence>
<dbReference type="PROSITE" id="PS51257">
    <property type="entry name" value="PROKAR_LIPOPROTEIN"/>
    <property type="match status" value="1"/>
</dbReference>
<evidence type="ECO:0008006" key="5">
    <source>
        <dbReference type="Google" id="ProtNLM"/>
    </source>
</evidence>
<protein>
    <recommendedName>
        <fullName evidence="5">Lipoprotein</fullName>
    </recommendedName>
</protein>
<dbReference type="Proteomes" id="UP000447876">
    <property type="component" value="Unassembled WGS sequence"/>
</dbReference>
<feature type="chain" id="PRO_5039676214" description="Lipoprotein" evidence="2">
    <location>
        <begin position="22"/>
        <end position="157"/>
    </location>
</feature>
<evidence type="ECO:0000256" key="2">
    <source>
        <dbReference type="SAM" id="SignalP"/>
    </source>
</evidence>
<dbReference type="OrthoDB" id="2609996at2"/>
<gene>
    <name evidence="3" type="ORF">GNP95_24435</name>
</gene>
<feature type="signal peptide" evidence="2">
    <location>
        <begin position="1"/>
        <end position="21"/>
    </location>
</feature>
<dbReference type="AlphaFoldDB" id="A0A7X2Z5Y2"/>
<name>A0A7X2Z5Y2_9BACL</name>
<sequence>MKISRLMYLLLSMLVLMGVTACQSSKSEPAHQPPDTEAVQNMTAGAQDHDEQRPEYLPADFPLPDDAKISTSHSEIKDGKKSMLLIFSTEEDMAVITKLYKDYFKTQNLDDSGQNIDDKNIIIQGDNPEKNESWSMIGGRLSSNEGVIELNVTWTEL</sequence>
<evidence type="ECO:0000256" key="1">
    <source>
        <dbReference type="SAM" id="MobiDB-lite"/>
    </source>
</evidence>
<reference evidence="3 4" key="1">
    <citation type="submission" date="2019-11" db="EMBL/GenBank/DDBJ databases">
        <title>Draft genome sequences of five Paenibacillus species of dairy origin.</title>
        <authorList>
            <person name="Olajide A.M."/>
            <person name="Chen S."/>
            <person name="Lapointe G."/>
        </authorList>
    </citation>
    <scope>NUCLEOTIDE SEQUENCE [LARGE SCALE GENOMIC DNA]</scope>
    <source>
        <strain evidence="3 4">12CR55</strain>
    </source>
</reference>
<dbReference type="EMBL" id="WNZW01000020">
    <property type="protein sequence ID" value="MUG48095.1"/>
    <property type="molecule type" value="Genomic_DNA"/>
</dbReference>
<feature type="region of interest" description="Disordered" evidence="1">
    <location>
        <begin position="25"/>
        <end position="62"/>
    </location>
</feature>
<organism evidence="3 4">
    <name type="scientific">Paenibacillus woosongensis</name>
    <dbReference type="NCBI Taxonomy" id="307580"/>
    <lineage>
        <taxon>Bacteria</taxon>
        <taxon>Bacillati</taxon>
        <taxon>Bacillota</taxon>
        <taxon>Bacilli</taxon>
        <taxon>Bacillales</taxon>
        <taxon>Paenibacillaceae</taxon>
        <taxon>Paenibacillus</taxon>
    </lineage>
</organism>
<keyword evidence="2" id="KW-0732">Signal</keyword>
<comment type="caution">
    <text evidence="3">The sequence shown here is derived from an EMBL/GenBank/DDBJ whole genome shotgun (WGS) entry which is preliminary data.</text>
</comment>